<evidence type="ECO:0000313" key="2">
    <source>
        <dbReference type="EMBL" id="TNN65374.1"/>
    </source>
</evidence>
<reference evidence="2 3" key="1">
    <citation type="submission" date="2019-03" db="EMBL/GenBank/DDBJ databases">
        <title>First draft genome of Liparis tanakae, snailfish: a comprehensive survey of snailfish specific genes.</title>
        <authorList>
            <person name="Kim W."/>
            <person name="Song I."/>
            <person name="Jeong J.-H."/>
            <person name="Kim D."/>
            <person name="Kim S."/>
            <person name="Ryu S."/>
            <person name="Song J.Y."/>
            <person name="Lee S.K."/>
        </authorList>
    </citation>
    <scope>NUCLEOTIDE SEQUENCE [LARGE SCALE GENOMIC DNA]</scope>
    <source>
        <tissue evidence="2">Muscle</tissue>
    </source>
</reference>
<feature type="compositionally biased region" description="Basic and acidic residues" evidence="1">
    <location>
        <begin position="112"/>
        <end position="124"/>
    </location>
</feature>
<proteinExistence type="predicted"/>
<evidence type="ECO:0000313" key="3">
    <source>
        <dbReference type="Proteomes" id="UP000314294"/>
    </source>
</evidence>
<dbReference type="EMBL" id="SRLO01000236">
    <property type="protein sequence ID" value="TNN65374.1"/>
    <property type="molecule type" value="Genomic_DNA"/>
</dbReference>
<evidence type="ECO:0000256" key="1">
    <source>
        <dbReference type="SAM" id="MobiDB-lite"/>
    </source>
</evidence>
<feature type="compositionally biased region" description="Acidic residues" evidence="1">
    <location>
        <begin position="176"/>
        <end position="191"/>
    </location>
</feature>
<gene>
    <name evidence="2" type="ORF">EYF80_024410</name>
</gene>
<feature type="region of interest" description="Disordered" evidence="1">
    <location>
        <begin position="165"/>
        <end position="191"/>
    </location>
</feature>
<organism evidence="2 3">
    <name type="scientific">Liparis tanakae</name>
    <name type="common">Tanaka's snailfish</name>
    <dbReference type="NCBI Taxonomy" id="230148"/>
    <lineage>
        <taxon>Eukaryota</taxon>
        <taxon>Metazoa</taxon>
        <taxon>Chordata</taxon>
        <taxon>Craniata</taxon>
        <taxon>Vertebrata</taxon>
        <taxon>Euteleostomi</taxon>
        <taxon>Actinopterygii</taxon>
        <taxon>Neopterygii</taxon>
        <taxon>Teleostei</taxon>
        <taxon>Neoteleostei</taxon>
        <taxon>Acanthomorphata</taxon>
        <taxon>Eupercaria</taxon>
        <taxon>Perciformes</taxon>
        <taxon>Cottioidei</taxon>
        <taxon>Cottales</taxon>
        <taxon>Liparidae</taxon>
        <taxon>Liparis</taxon>
    </lineage>
</organism>
<protein>
    <submittedName>
        <fullName evidence="2">Uncharacterized protein</fullName>
    </submittedName>
</protein>
<feature type="region of interest" description="Disordered" evidence="1">
    <location>
        <begin position="91"/>
        <end position="133"/>
    </location>
</feature>
<name>A0A4Z2HKD1_9TELE</name>
<sequence>MRRGDGGSTKDQLAQYAAAFHQHSKSGGETRAYLDVEVDFSTPAQSIASAILGSTGPLAKFPRTIFFNMKAGISQKLEAERGEETLTVSATTGRKCRAHRDDPVAPSRQRQHLLEEHLRRPTDRGEEDDGTPDALWAGVIQRPHLTVIVVDDNLVDADNTRRQQQYTEPLLLNGIQEEEEEGEEVEVEEED</sequence>
<comment type="caution">
    <text evidence="2">The sequence shown here is derived from an EMBL/GenBank/DDBJ whole genome shotgun (WGS) entry which is preliminary data.</text>
</comment>
<keyword evidence="3" id="KW-1185">Reference proteome</keyword>
<accession>A0A4Z2HKD1</accession>
<dbReference type="Proteomes" id="UP000314294">
    <property type="component" value="Unassembled WGS sequence"/>
</dbReference>
<dbReference type="AlphaFoldDB" id="A0A4Z2HKD1"/>